<keyword evidence="1 3" id="KW-0285">Flavoprotein</keyword>
<dbReference type="EMBL" id="QGDO01000002">
    <property type="protein sequence ID" value="PWJ43096.1"/>
    <property type="molecule type" value="Genomic_DNA"/>
</dbReference>
<evidence type="ECO:0000313" key="5">
    <source>
        <dbReference type="EMBL" id="PWJ43096.1"/>
    </source>
</evidence>
<dbReference type="InterPro" id="IPR036134">
    <property type="entry name" value="Crypto/Photolyase_FAD-like_sf"/>
</dbReference>
<dbReference type="RefSeq" id="WP_109617356.1">
    <property type="nucleotide sequence ID" value="NZ_QGDO01000002.1"/>
</dbReference>
<sequence>MFSTDYQNIAQKVKTLDPVGYSSTRNYVDGNVSYLSPYISRGVISTKQVLQSLIDRGYNLYHQEKFIQELAWRDYWQQIWVAKGDQINTDLKQQQEKVAHHDIPTSLMKATTGIAAVDHAIIKFYDTGYIHNHIRMYIAAIACNIGQSHWFAPAQWMYYNLLDADWASNALSWQWVAGANSGKKYYAEQANINKFCYTEQHGTYLDMPKEDLHDVDIPNELIDTSTFKFETPLPEKQQIEVDSELPTYIYNFYNLDPLWHQEEKANRILLLEPSLFEQYPVSQKSIDFILSLSDNIEGIQVYIGEFTEMKQEYKLNDIVYKEHPLNQHYKGTEEPRDWMFSPKGYFPSFFAYWKKCRKELKQLAEA</sequence>
<dbReference type="GO" id="GO:0003904">
    <property type="term" value="F:deoxyribodipyrimidine photo-lyase activity"/>
    <property type="evidence" value="ECO:0007669"/>
    <property type="project" value="TreeGrafter"/>
</dbReference>
<dbReference type="GO" id="GO:0003677">
    <property type="term" value="F:DNA binding"/>
    <property type="evidence" value="ECO:0007669"/>
    <property type="project" value="TreeGrafter"/>
</dbReference>
<reference evidence="5 6" key="1">
    <citation type="submission" date="2018-03" db="EMBL/GenBank/DDBJ databases">
        <title>Genomic Encyclopedia of Archaeal and Bacterial Type Strains, Phase II (KMG-II): from individual species to whole genera.</title>
        <authorList>
            <person name="Goeker M."/>
        </authorList>
    </citation>
    <scope>NUCLEOTIDE SEQUENCE [LARGE SCALE GENOMIC DNA]</scope>
    <source>
        <strain evidence="5 6">DSM 28229</strain>
    </source>
</reference>
<protein>
    <submittedName>
        <fullName evidence="5">Deoxyribodipyrimidine photo-lyase</fullName>
    </submittedName>
</protein>
<dbReference type="GO" id="GO:0071949">
    <property type="term" value="F:FAD binding"/>
    <property type="evidence" value="ECO:0007669"/>
    <property type="project" value="TreeGrafter"/>
</dbReference>
<evidence type="ECO:0000256" key="2">
    <source>
        <dbReference type="ARBA" id="ARBA00022827"/>
    </source>
</evidence>
<gene>
    <name evidence="5" type="ORF">BC781_102644</name>
</gene>
<proteinExistence type="predicted"/>
<organism evidence="5 6">
    <name type="scientific">Sediminitomix flava</name>
    <dbReference type="NCBI Taxonomy" id="379075"/>
    <lineage>
        <taxon>Bacteria</taxon>
        <taxon>Pseudomonadati</taxon>
        <taxon>Bacteroidota</taxon>
        <taxon>Cytophagia</taxon>
        <taxon>Cytophagales</taxon>
        <taxon>Flammeovirgaceae</taxon>
        <taxon>Sediminitomix</taxon>
    </lineage>
</organism>
<dbReference type="Pfam" id="PF03441">
    <property type="entry name" value="FAD_binding_7"/>
    <property type="match status" value="1"/>
</dbReference>
<evidence type="ECO:0000313" key="6">
    <source>
        <dbReference type="Proteomes" id="UP000245535"/>
    </source>
</evidence>
<dbReference type="InterPro" id="IPR002081">
    <property type="entry name" value="Cryptochrome/DNA_photolyase_1"/>
</dbReference>
<keyword evidence="6" id="KW-1185">Reference proteome</keyword>
<dbReference type="AlphaFoldDB" id="A0A315ZBZ6"/>
<comment type="caution">
    <text evidence="5">The sequence shown here is derived from an EMBL/GenBank/DDBJ whole genome shotgun (WGS) entry which is preliminary data.</text>
</comment>
<comment type="cofactor">
    <cofactor evidence="3">
        <name>FAD</name>
        <dbReference type="ChEBI" id="CHEBI:57692"/>
    </cofactor>
    <text evidence="3">Binds 1 FAD per subunit.</text>
</comment>
<accession>A0A315ZBZ6</accession>
<keyword evidence="5" id="KW-0456">Lyase</keyword>
<name>A0A315ZBZ6_SEDFL</name>
<evidence type="ECO:0000256" key="1">
    <source>
        <dbReference type="ARBA" id="ARBA00022630"/>
    </source>
</evidence>
<dbReference type="OrthoDB" id="9772484at2"/>
<dbReference type="SUPFAM" id="SSF48173">
    <property type="entry name" value="Cryptochrome/photolyase FAD-binding domain"/>
    <property type="match status" value="1"/>
</dbReference>
<dbReference type="Proteomes" id="UP000245535">
    <property type="component" value="Unassembled WGS sequence"/>
</dbReference>
<feature type="domain" description="Cryptochrome/DNA photolyase FAD-binding" evidence="4">
    <location>
        <begin position="66"/>
        <end position="195"/>
    </location>
</feature>
<dbReference type="PANTHER" id="PTHR11455">
    <property type="entry name" value="CRYPTOCHROME"/>
    <property type="match status" value="1"/>
</dbReference>
<dbReference type="InterPro" id="IPR005101">
    <property type="entry name" value="Cryptochr/Photolyase_FAD-bd"/>
</dbReference>
<dbReference type="PANTHER" id="PTHR11455:SF9">
    <property type="entry name" value="CRYPTOCHROME CIRCADIAN CLOCK 5 ISOFORM X1"/>
    <property type="match status" value="1"/>
</dbReference>
<feature type="binding site" evidence="3">
    <location>
        <position position="21"/>
    </location>
    <ligand>
        <name>FAD</name>
        <dbReference type="ChEBI" id="CHEBI:57692"/>
    </ligand>
</feature>
<dbReference type="Gene3D" id="1.10.579.10">
    <property type="entry name" value="DNA Cyclobutane Dipyrimidine Photolyase, subunit A, domain 3"/>
    <property type="match status" value="1"/>
</dbReference>
<feature type="binding site" evidence="3">
    <location>
        <begin position="163"/>
        <end position="165"/>
    </location>
    <ligand>
        <name>FAD</name>
        <dbReference type="ChEBI" id="CHEBI:57692"/>
    </ligand>
</feature>
<feature type="binding site" evidence="3">
    <location>
        <position position="66"/>
    </location>
    <ligand>
        <name>FAD</name>
        <dbReference type="ChEBI" id="CHEBI:57692"/>
    </ligand>
</feature>
<dbReference type="Gene3D" id="1.25.40.80">
    <property type="match status" value="1"/>
</dbReference>
<evidence type="ECO:0000256" key="3">
    <source>
        <dbReference type="PIRSR" id="PIRSR602081-1"/>
    </source>
</evidence>
<evidence type="ECO:0000259" key="4">
    <source>
        <dbReference type="Pfam" id="PF03441"/>
    </source>
</evidence>
<keyword evidence="2 3" id="KW-0274">FAD</keyword>